<gene>
    <name evidence="2" type="ORF">G7087_08895</name>
</gene>
<organism evidence="2 3">
    <name type="scientific">Rubrivivax benzoatilyticus</name>
    <dbReference type="NCBI Taxonomy" id="316997"/>
    <lineage>
        <taxon>Bacteria</taxon>
        <taxon>Pseudomonadati</taxon>
        <taxon>Pseudomonadota</taxon>
        <taxon>Betaproteobacteria</taxon>
        <taxon>Burkholderiales</taxon>
        <taxon>Sphaerotilaceae</taxon>
        <taxon>Rubrivivax</taxon>
    </lineage>
</organism>
<dbReference type="Proteomes" id="UP000802098">
    <property type="component" value="Unassembled WGS sequence"/>
</dbReference>
<sequence>MRAIALPGRRAAASWLACIVFAGLPALQAAAQDCRGSEPCIENPRFSATLSDFRVLQTGNKNRPLAATLRLRNKTGAPLTLVYVSGSAAALDDQGTRYTMPNTRTGLRGLGAATRQSFDPRFTLAPGEAGDARIEVTAFVKGIHGTRFDLELALREVEPLPGGQQRLGRETLLRYTGLRDGVAAAAPAAAAANVGAAPGDACQGRPGCVVNGALSAHVERLAPEAVKGNNQGIVVGVVFHNRSAEPMILNYKQDTGVMLDELGQRYTVDSRRRSDVQGIPVSTRERASSQFTLAPGESRRAQFRYTRFVGKTRVGTRFTPSLAVEQYELLPSNQLRLQREYALDFGTLGAGGGGVAAGTAEVQQLLDTLGGLLKR</sequence>
<dbReference type="RefSeq" id="WP_138938818.1">
    <property type="nucleotide sequence ID" value="NZ_JAAOCD010000003.1"/>
</dbReference>
<evidence type="ECO:0000313" key="2">
    <source>
        <dbReference type="EMBL" id="NHK98488.1"/>
    </source>
</evidence>
<evidence type="ECO:0000256" key="1">
    <source>
        <dbReference type="SAM" id="SignalP"/>
    </source>
</evidence>
<dbReference type="EMBL" id="JAAOCD010000003">
    <property type="protein sequence ID" value="NHK98488.1"/>
    <property type="molecule type" value="Genomic_DNA"/>
</dbReference>
<proteinExistence type="predicted"/>
<reference evidence="2 3" key="1">
    <citation type="submission" date="2020-03" db="EMBL/GenBank/DDBJ databases">
        <title>Rubrivivax benzoatilyticus JA2 (sequenced after 10 years sub-culturing).</title>
        <authorList>
            <person name="Gupta D."/>
            <person name="Chintalapati S."/>
            <person name="Chintalapati V.R."/>
        </authorList>
    </citation>
    <scope>NUCLEOTIDE SEQUENCE [LARGE SCALE GENOMIC DNA]</scope>
    <source>
        <strain evidence="2 3">JA2-Mal</strain>
    </source>
</reference>
<name>A0ABX0HY85_9BURK</name>
<protein>
    <submittedName>
        <fullName evidence="2">Uncharacterized protein</fullName>
    </submittedName>
</protein>
<keyword evidence="3" id="KW-1185">Reference proteome</keyword>
<feature type="chain" id="PRO_5047504474" evidence="1">
    <location>
        <begin position="32"/>
        <end position="375"/>
    </location>
</feature>
<accession>A0ABX0HY85</accession>
<feature type="signal peptide" evidence="1">
    <location>
        <begin position="1"/>
        <end position="31"/>
    </location>
</feature>
<keyword evidence="1" id="KW-0732">Signal</keyword>
<comment type="caution">
    <text evidence="2">The sequence shown here is derived from an EMBL/GenBank/DDBJ whole genome shotgun (WGS) entry which is preliminary data.</text>
</comment>
<evidence type="ECO:0000313" key="3">
    <source>
        <dbReference type="Proteomes" id="UP000802098"/>
    </source>
</evidence>